<keyword evidence="3" id="KW-0804">Transcription</keyword>
<dbReference type="PATRIC" id="fig|1330330.3.peg.1419"/>
<reference evidence="5 6" key="1">
    <citation type="submission" date="2015-04" db="EMBL/GenBank/DDBJ databases">
        <title>Complete Genome Sequence of Kosmotoga pacifica SLHLJ1.</title>
        <authorList>
            <person name="Jiang L.J."/>
            <person name="Shao Z.Z."/>
            <person name="Jebbar M."/>
        </authorList>
    </citation>
    <scope>NUCLEOTIDE SEQUENCE [LARGE SCALE GENOMIC DNA]</scope>
    <source>
        <strain evidence="5 6">SLHLJ1</strain>
    </source>
</reference>
<dbReference type="Gene3D" id="1.10.10.10">
    <property type="entry name" value="Winged helix-like DNA-binding domain superfamily/Winged helix DNA-binding domain"/>
    <property type="match status" value="1"/>
</dbReference>
<feature type="domain" description="HTH marR-type" evidence="4">
    <location>
        <begin position="10"/>
        <end position="142"/>
    </location>
</feature>
<dbReference type="AlphaFoldDB" id="A0A0G2ZFQ4"/>
<gene>
    <name evidence="5" type="ORF">IX53_07000</name>
</gene>
<dbReference type="PANTHER" id="PTHR42756">
    <property type="entry name" value="TRANSCRIPTIONAL REGULATOR, MARR"/>
    <property type="match status" value="1"/>
</dbReference>
<dbReference type="InterPro" id="IPR000835">
    <property type="entry name" value="HTH_MarR-typ"/>
</dbReference>
<evidence type="ECO:0000313" key="5">
    <source>
        <dbReference type="EMBL" id="AKI97608.1"/>
    </source>
</evidence>
<sequence length="150" mass="17495">MDKPEKIMSPKEIFETLFDITRVFTRYFSEQVEIGELKTVEFFIMLLVHFKGPKKMHELAEAFNMTRGNTTILVDNMEKLGYLRRERSREDRRVVFVHITKKGKKLCDDIVNSFGKIVADFLNKVPKEDIEVVGDAFARLTRLFVSENGS</sequence>
<dbReference type="InterPro" id="IPR036390">
    <property type="entry name" value="WH_DNA-bd_sf"/>
</dbReference>
<dbReference type="InterPro" id="IPR036388">
    <property type="entry name" value="WH-like_DNA-bd_sf"/>
</dbReference>
<evidence type="ECO:0000256" key="3">
    <source>
        <dbReference type="ARBA" id="ARBA00023163"/>
    </source>
</evidence>
<dbReference type="PRINTS" id="PR00598">
    <property type="entry name" value="HTHMARR"/>
</dbReference>
<dbReference type="PANTHER" id="PTHR42756:SF1">
    <property type="entry name" value="TRANSCRIPTIONAL REPRESSOR OF EMRAB OPERON"/>
    <property type="match status" value="1"/>
</dbReference>
<dbReference type="RefSeq" id="WP_047754743.1">
    <property type="nucleotide sequence ID" value="NZ_CAJUHA010000017.1"/>
</dbReference>
<evidence type="ECO:0000256" key="1">
    <source>
        <dbReference type="ARBA" id="ARBA00023015"/>
    </source>
</evidence>
<name>A0A0G2ZFQ4_9BACT</name>
<dbReference type="GO" id="GO:0003700">
    <property type="term" value="F:DNA-binding transcription factor activity"/>
    <property type="evidence" value="ECO:0007669"/>
    <property type="project" value="InterPro"/>
</dbReference>
<keyword evidence="2" id="KW-0238">DNA-binding</keyword>
<evidence type="ECO:0000256" key="2">
    <source>
        <dbReference type="ARBA" id="ARBA00023125"/>
    </source>
</evidence>
<keyword evidence="6" id="KW-1185">Reference proteome</keyword>
<dbReference type="PROSITE" id="PS50995">
    <property type="entry name" value="HTH_MARR_2"/>
    <property type="match status" value="1"/>
</dbReference>
<dbReference type="KEGG" id="kpf:IX53_07000"/>
<dbReference type="SMART" id="SM00347">
    <property type="entry name" value="HTH_MARR"/>
    <property type="match status" value="1"/>
</dbReference>
<accession>A0A0G2ZFQ4</accession>
<protein>
    <recommendedName>
        <fullName evidence="4">HTH marR-type domain-containing protein</fullName>
    </recommendedName>
</protein>
<proteinExistence type="predicted"/>
<evidence type="ECO:0000313" key="6">
    <source>
        <dbReference type="Proteomes" id="UP000035159"/>
    </source>
</evidence>
<dbReference type="EMBL" id="CP011232">
    <property type="protein sequence ID" value="AKI97608.1"/>
    <property type="molecule type" value="Genomic_DNA"/>
</dbReference>
<dbReference type="Proteomes" id="UP000035159">
    <property type="component" value="Chromosome"/>
</dbReference>
<keyword evidence="1" id="KW-0805">Transcription regulation</keyword>
<dbReference type="SUPFAM" id="SSF46785">
    <property type="entry name" value="Winged helix' DNA-binding domain"/>
    <property type="match status" value="1"/>
</dbReference>
<dbReference type="Pfam" id="PF01047">
    <property type="entry name" value="MarR"/>
    <property type="match status" value="1"/>
</dbReference>
<organism evidence="5 6">
    <name type="scientific">Kosmotoga pacifica</name>
    <dbReference type="NCBI Taxonomy" id="1330330"/>
    <lineage>
        <taxon>Bacteria</taxon>
        <taxon>Thermotogati</taxon>
        <taxon>Thermotogota</taxon>
        <taxon>Thermotogae</taxon>
        <taxon>Kosmotogales</taxon>
        <taxon>Kosmotogaceae</taxon>
        <taxon>Kosmotoga</taxon>
    </lineage>
</organism>
<dbReference type="GO" id="GO:0003677">
    <property type="term" value="F:DNA binding"/>
    <property type="evidence" value="ECO:0007669"/>
    <property type="project" value="UniProtKB-KW"/>
</dbReference>
<evidence type="ECO:0000259" key="4">
    <source>
        <dbReference type="PROSITE" id="PS50995"/>
    </source>
</evidence>